<dbReference type="OMA" id="WVGTGMM"/>
<proteinExistence type="inferred from homology"/>
<dbReference type="GO" id="GO:0003955">
    <property type="term" value="F:NAD(P)H dehydrogenase (quinone) activity"/>
    <property type="evidence" value="ECO:0007669"/>
    <property type="project" value="TreeGrafter"/>
</dbReference>
<organism evidence="3 4">
    <name type="scientific">Clavispora lusitaniae</name>
    <name type="common">Candida lusitaniae</name>
    <dbReference type="NCBI Taxonomy" id="36911"/>
    <lineage>
        <taxon>Eukaryota</taxon>
        <taxon>Fungi</taxon>
        <taxon>Dikarya</taxon>
        <taxon>Ascomycota</taxon>
        <taxon>Saccharomycotina</taxon>
        <taxon>Pichiomycetes</taxon>
        <taxon>Metschnikowiaceae</taxon>
        <taxon>Clavispora</taxon>
    </lineage>
</organism>
<dbReference type="EMBL" id="LYUB02000006">
    <property type="protein sequence ID" value="OVF08957.1"/>
    <property type="molecule type" value="Genomic_DNA"/>
</dbReference>
<evidence type="ECO:0000256" key="1">
    <source>
        <dbReference type="ARBA" id="ARBA00006961"/>
    </source>
</evidence>
<dbReference type="PROSITE" id="PS00201">
    <property type="entry name" value="FLAVODOXIN"/>
    <property type="match status" value="1"/>
</dbReference>
<dbReference type="GO" id="GO:0009055">
    <property type="term" value="F:electron transfer activity"/>
    <property type="evidence" value="ECO:0007669"/>
    <property type="project" value="InterPro"/>
</dbReference>
<evidence type="ECO:0000313" key="4">
    <source>
        <dbReference type="Proteomes" id="UP000195602"/>
    </source>
</evidence>
<dbReference type="InterPro" id="IPR001226">
    <property type="entry name" value="Flavodoxin_CS"/>
</dbReference>
<dbReference type="InterPro" id="IPR005025">
    <property type="entry name" value="FMN_Rdtase-like_dom"/>
</dbReference>
<dbReference type="Pfam" id="PF03358">
    <property type="entry name" value="FMN_red"/>
    <property type="match status" value="1"/>
</dbReference>
<dbReference type="PANTHER" id="PTHR30546">
    <property type="entry name" value="FLAVODOXIN-RELATED PROTEIN WRBA-RELATED"/>
    <property type="match status" value="1"/>
</dbReference>
<dbReference type="GO" id="GO:0016020">
    <property type="term" value="C:membrane"/>
    <property type="evidence" value="ECO:0007669"/>
    <property type="project" value="TreeGrafter"/>
</dbReference>
<feature type="domain" description="Flavodoxin-like" evidence="2">
    <location>
        <begin position="18"/>
        <end position="194"/>
    </location>
</feature>
<accession>A0AA91T2F0</accession>
<dbReference type="AlphaFoldDB" id="A0AA91T2F0"/>
<evidence type="ECO:0000313" key="3">
    <source>
        <dbReference type="EMBL" id="OVF08957.1"/>
    </source>
</evidence>
<sequence length="202" mass="21823">MSDVSGHFNFVTKTKIKIAIVYYSSFGTTKSVAESVLEGVNSVEGVEADLFTAEEASKNVQVFENYDGFIWGTPAYFGSLASGLKSFFEKTTPMFMTRAFQNKIATGFVNGASIAGDKQGALIDLFTFSSQQGMLWVPLGLIPAKVPVNEEYDSLNHAGFFSGAATRSTVNGVVGQTPSPGDLKTARFLGQRFANVALQYYK</sequence>
<name>A0AA91T2F0_CLALS</name>
<dbReference type="InterPro" id="IPR029039">
    <property type="entry name" value="Flavoprotein-like_sf"/>
</dbReference>
<protein>
    <recommendedName>
        <fullName evidence="2">Flavodoxin-like domain-containing protein</fullName>
    </recommendedName>
</protein>
<dbReference type="Gene3D" id="3.40.50.360">
    <property type="match status" value="1"/>
</dbReference>
<comment type="caution">
    <text evidence="3">The sequence shown here is derived from an EMBL/GenBank/DDBJ whole genome shotgun (WGS) entry which is preliminary data.</text>
</comment>
<reference evidence="3 4" key="1">
    <citation type="submission" date="2017-04" db="EMBL/GenBank/DDBJ databases">
        <title>Draft genome of the yeast Clavispora lusitaniae type strain CBS 6936.</title>
        <authorList>
            <person name="Durrens P."/>
            <person name="Klopp C."/>
            <person name="Biteau N."/>
            <person name="Fitton-Ouhabi V."/>
            <person name="Dementhon K."/>
            <person name="Accoceberry I."/>
            <person name="Sherman D.J."/>
            <person name="Noel T."/>
        </authorList>
    </citation>
    <scope>NUCLEOTIDE SEQUENCE [LARGE SCALE GENOMIC DNA]</scope>
    <source>
        <strain evidence="3 4">CBS 6936</strain>
    </source>
</reference>
<dbReference type="Proteomes" id="UP000195602">
    <property type="component" value="Unassembled WGS sequence"/>
</dbReference>
<dbReference type="PROSITE" id="PS50902">
    <property type="entry name" value="FLAVODOXIN_LIKE"/>
    <property type="match status" value="1"/>
</dbReference>
<dbReference type="InterPro" id="IPR008254">
    <property type="entry name" value="Flavodoxin/NO_synth"/>
</dbReference>
<dbReference type="GO" id="GO:0010181">
    <property type="term" value="F:FMN binding"/>
    <property type="evidence" value="ECO:0007669"/>
    <property type="project" value="InterPro"/>
</dbReference>
<dbReference type="PANTHER" id="PTHR30546:SF23">
    <property type="entry name" value="FLAVOPROTEIN-LIKE PROTEIN YCP4-RELATED"/>
    <property type="match status" value="1"/>
</dbReference>
<gene>
    <name evidence="3" type="ORF">A9F13_06g00836</name>
</gene>
<evidence type="ECO:0000259" key="2">
    <source>
        <dbReference type="PROSITE" id="PS50902"/>
    </source>
</evidence>
<dbReference type="KEGG" id="clus:A9F13_06g00836"/>
<comment type="similarity">
    <text evidence="1">Belongs to the WrbA family.</text>
</comment>
<dbReference type="SUPFAM" id="SSF52218">
    <property type="entry name" value="Flavoproteins"/>
    <property type="match status" value="1"/>
</dbReference>